<name>A0A1X1RGD3_MYCFA</name>
<keyword evidence="5" id="KW-0597">Phosphoprotein</keyword>
<dbReference type="FunFam" id="3.30.200.20:FF:000035">
    <property type="entry name" value="Serine/threonine protein kinase Stk1"/>
    <property type="match status" value="1"/>
</dbReference>
<proteinExistence type="predicted"/>
<evidence type="ECO:0000313" key="19">
    <source>
        <dbReference type="Proteomes" id="UP000193484"/>
    </source>
</evidence>
<feature type="compositionally biased region" description="Pro residues" evidence="15">
    <location>
        <begin position="306"/>
        <end position="315"/>
    </location>
</feature>
<accession>A0A1X1RGD3</accession>
<evidence type="ECO:0000256" key="12">
    <source>
        <dbReference type="ARBA" id="ARBA00023136"/>
    </source>
</evidence>
<keyword evidence="3" id="KW-1003">Cell membrane</keyword>
<dbReference type="Gene3D" id="3.30.200.20">
    <property type="entry name" value="Phosphorylase Kinase, domain 1"/>
    <property type="match status" value="1"/>
</dbReference>
<keyword evidence="8" id="KW-0547">Nucleotide-binding</keyword>
<dbReference type="Gene3D" id="1.10.510.10">
    <property type="entry name" value="Transferase(Phosphotransferase) domain 1"/>
    <property type="match status" value="1"/>
</dbReference>
<dbReference type="PANTHER" id="PTHR43289">
    <property type="entry name" value="MITOGEN-ACTIVATED PROTEIN KINASE KINASE KINASE 20-RELATED"/>
    <property type="match status" value="1"/>
</dbReference>
<comment type="subcellular location">
    <subcellularLocation>
        <location evidence="1">Cell membrane</location>
        <topology evidence="1">Single-pass membrane protein</topology>
    </subcellularLocation>
</comment>
<dbReference type="InterPro" id="IPR000719">
    <property type="entry name" value="Prot_kinase_dom"/>
</dbReference>
<dbReference type="GO" id="GO:0005524">
    <property type="term" value="F:ATP binding"/>
    <property type="evidence" value="ECO:0007669"/>
    <property type="project" value="UniProtKB-KW"/>
</dbReference>
<dbReference type="OrthoDB" id="5622056at2"/>
<dbReference type="GO" id="GO:0005886">
    <property type="term" value="C:plasma membrane"/>
    <property type="evidence" value="ECO:0007669"/>
    <property type="project" value="UniProtKB-SubCell"/>
</dbReference>
<keyword evidence="7 16" id="KW-0812">Transmembrane</keyword>
<keyword evidence="12 16" id="KW-0472">Membrane</keyword>
<evidence type="ECO:0000256" key="10">
    <source>
        <dbReference type="ARBA" id="ARBA00022840"/>
    </source>
</evidence>
<sequence length="660" mass="67831">MSLQPGSVVSGYTIERQIGSGGMGSVFLARHPTLPRSDALKVLSAELSRDDQFRSRFLREADLAATLDHPNVVRVYTRGQSEDGQLWIAMQFVDGTDADAALKAGAMTPVRAVHIIAEVAKALDYAHSRNVLHRDVKPANFLLTGEPGPRERVLLADFGIARALDDATRLTATGSVMVTVAYASPESLQGRPVDYRSDIYSLGCTLYRLLTGRAPFGAAGTTSAVMMAHVSAPPPRVTEVMPGLPPALDEVIATALAKDPAQRYGSARELAAAAAQALGLEDPTPVPPPAQFSGPVSGPYTAPTPTTAPPTPPFAPAYSGPPGASGPALTYPSTAAYPGPAVTPKKKSKKPWIAAGAALAVVAAVVAAIALWPASAPVKPPYPAQTFTHAYGTTQILARPNAVAALTLADADAALSLGVQPVALVAPGGTAPSWLAPLITGTPTVLGRADPTAVAALKPDLIIDTAADRAVYDALTKVAPTIPRPPAGNKAWTPQTQLNWIAQVLGEQPAAATLAGELGADNAQLRQQQGFDGTSAAVLSFSPSGLSIMLPTSPAAGYLSGLGFRIDTGRADTAAAGQSEVPLLESGIYGIEAQLVLVLRSDPGARGGGFAGLPSAITALRGKVVIVDNPETIAALTSAGPAATRYLNTTLVPQLAKQLK</sequence>
<keyword evidence="10" id="KW-0067">ATP-binding</keyword>
<dbReference type="AlphaFoldDB" id="A0A1X1RGD3"/>
<keyword evidence="19" id="KW-1185">Reference proteome</keyword>
<comment type="catalytic activity">
    <reaction evidence="13">
        <text>L-threonyl-[protein] + ATP = O-phospho-L-threonyl-[protein] + ADP + H(+)</text>
        <dbReference type="Rhea" id="RHEA:46608"/>
        <dbReference type="Rhea" id="RHEA-COMP:11060"/>
        <dbReference type="Rhea" id="RHEA-COMP:11605"/>
        <dbReference type="ChEBI" id="CHEBI:15378"/>
        <dbReference type="ChEBI" id="CHEBI:30013"/>
        <dbReference type="ChEBI" id="CHEBI:30616"/>
        <dbReference type="ChEBI" id="CHEBI:61977"/>
        <dbReference type="ChEBI" id="CHEBI:456216"/>
        <dbReference type="EC" id="2.7.11.1"/>
    </reaction>
</comment>
<keyword evidence="6" id="KW-0808">Transferase</keyword>
<reference evidence="18 19" key="1">
    <citation type="submission" date="2016-01" db="EMBL/GenBank/DDBJ databases">
        <title>The new phylogeny of the genus Mycobacterium.</title>
        <authorList>
            <person name="Tarcisio F."/>
            <person name="Conor M."/>
            <person name="Antonella G."/>
            <person name="Elisabetta G."/>
            <person name="Giulia F.S."/>
            <person name="Sara T."/>
            <person name="Anna F."/>
            <person name="Clotilde B."/>
            <person name="Roberto B."/>
            <person name="Veronica D.S."/>
            <person name="Fabio R."/>
            <person name="Monica P."/>
            <person name="Olivier J."/>
            <person name="Enrico T."/>
            <person name="Nicola S."/>
        </authorList>
    </citation>
    <scope>NUCLEOTIDE SEQUENCE [LARGE SCALE GENOMIC DNA]</scope>
    <source>
        <strain evidence="18 19">DSM 44179</strain>
    </source>
</reference>
<dbReference type="PROSITE" id="PS00108">
    <property type="entry name" value="PROTEIN_KINASE_ST"/>
    <property type="match status" value="1"/>
</dbReference>
<dbReference type="Proteomes" id="UP000193484">
    <property type="component" value="Unassembled WGS sequence"/>
</dbReference>
<dbReference type="RefSeq" id="WP_085094616.1">
    <property type="nucleotide sequence ID" value="NZ_AP022603.1"/>
</dbReference>
<keyword evidence="11 16" id="KW-1133">Transmembrane helix</keyword>
<evidence type="ECO:0000256" key="9">
    <source>
        <dbReference type="ARBA" id="ARBA00022777"/>
    </source>
</evidence>
<organism evidence="18 19">
    <name type="scientific">Mycolicibacterium fallax</name>
    <name type="common">Mycobacterium fallax</name>
    <dbReference type="NCBI Taxonomy" id="1793"/>
    <lineage>
        <taxon>Bacteria</taxon>
        <taxon>Bacillati</taxon>
        <taxon>Actinomycetota</taxon>
        <taxon>Actinomycetes</taxon>
        <taxon>Mycobacteriales</taxon>
        <taxon>Mycobacteriaceae</taxon>
        <taxon>Mycolicibacterium</taxon>
    </lineage>
</organism>
<evidence type="ECO:0000256" key="6">
    <source>
        <dbReference type="ARBA" id="ARBA00022679"/>
    </source>
</evidence>
<dbReference type="STRING" id="1793.AWC04_07285"/>
<evidence type="ECO:0000256" key="13">
    <source>
        <dbReference type="ARBA" id="ARBA00047899"/>
    </source>
</evidence>
<dbReference type="Pfam" id="PF00069">
    <property type="entry name" value="Pkinase"/>
    <property type="match status" value="1"/>
</dbReference>
<feature type="transmembrane region" description="Helical" evidence="16">
    <location>
        <begin position="352"/>
        <end position="372"/>
    </location>
</feature>
<evidence type="ECO:0000313" key="18">
    <source>
        <dbReference type="EMBL" id="ORV05076.1"/>
    </source>
</evidence>
<evidence type="ECO:0000256" key="11">
    <source>
        <dbReference type="ARBA" id="ARBA00022989"/>
    </source>
</evidence>
<evidence type="ECO:0000256" key="8">
    <source>
        <dbReference type="ARBA" id="ARBA00022741"/>
    </source>
</evidence>
<dbReference type="InterPro" id="IPR011009">
    <property type="entry name" value="Kinase-like_dom_sf"/>
</dbReference>
<dbReference type="SUPFAM" id="SSF56112">
    <property type="entry name" value="Protein kinase-like (PK-like)"/>
    <property type="match status" value="1"/>
</dbReference>
<feature type="domain" description="Protein kinase" evidence="17">
    <location>
        <begin position="12"/>
        <end position="278"/>
    </location>
</feature>
<keyword evidence="4" id="KW-0723">Serine/threonine-protein kinase</keyword>
<gene>
    <name evidence="18" type="ORF">AWC04_07285</name>
</gene>
<dbReference type="GO" id="GO:0004674">
    <property type="term" value="F:protein serine/threonine kinase activity"/>
    <property type="evidence" value="ECO:0007669"/>
    <property type="project" value="UniProtKB-KW"/>
</dbReference>
<protein>
    <recommendedName>
        <fullName evidence="2">non-specific serine/threonine protein kinase</fullName>
        <ecNumber evidence="2">2.7.11.1</ecNumber>
    </recommendedName>
</protein>
<evidence type="ECO:0000256" key="5">
    <source>
        <dbReference type="ARBA" id="ARBA00022553"/>
    </source>
</evidence>
<evidence type="ECO:0000256" key="16">
    <source>
        <dbReference type="SAM" id="Phobius"/>
    </source>
</evidence>
<dbReference type="EMBL" id="LQOJ01000027">
    <property type="protein sequence ID" value="ORV05076.1"/>
    <property type="molecule type" value="Genomic_DNA"/>
</dbReference>
<evidence type="ECO:0000256" key="15">
    <source>
        <dbReference type="SAM" id="MobiDB-lite"/>
    </source>
</evidence>
<keyword evidence="9" id="KW-0418">Kinase</keyword>
<feature type="region of interest" description="Disordered" evidence="15">
    <location>
        <begin position="280"/>
        <end position="323"/>
    </location>
</feature>
<dbReference type="PANTHER" id="PTHR43289:SF6">
    <property type="entry name" value="SERINE_THREONINE-PROTEIN KINASE NEKL-3"/>
    <property type="match status" value="1"/>
</dbReference>
<comment type="catalytic activity">
    <reaction evidence="14">
        <text>L-seryl-[protein] + ATP = O-phospho-L-seryl-[protein] + ADP + H(+)</text>
        <dbReference type="Rhea" id="RHEA:17989"/>
        <dbReference type="Rhea" id="RHEA-COMP:9863"/>
        <dbReference type="Rhea" id="RHEA-COMP:11604"/>
        <dbReference type="ChEBI" id="CHEBI:15378"/>
        <dbReference type="ChEBI" id="CHEBI:29999"/>
        <dbReference type="ChEBI" id="CHEBI:30616"/>
        <dbReference type="ChEBI" id="CHEBI:83421"/>
        <dbReference type="ChEBI" id="CHEBI:456216"/>
        <dbReference type="EC" id="2.7.11.1"/>
    </reaction>
</comment>
<evidence type="ECO:0000256" key="1">
    <source>
        <dbReference type="ARBA" id="ARBA00004162"/>
    </source>
</evidence>
<dbReference type="PROSITE" id="PS50011">
    <property type="entry name" value="PROTEIN_KINASE_DOM"/>
    <property type="match status" value="1"/>
</dbReference>
<evidence type="ECO:0000256" key="3">
    <source>
        <dbReference type="ARBA" id="ARBA00022475"/>
    </source>
</evidence>
<evidence type="ECO:0000259" key="17">
    <source>
        <dbReference type="PROSITE" id="PS50011"/>
    </source>
</evidence>
<dbReference type="FunFam" id="1.10.510.10:FF:000021">
    <property type="entry name" value="Serine/threonine protein kinase"/>
    <property type="match status" value="1"/>
</dbReference>
<evidence type="ECO:0000256" key="2">
    <source>
        <dbReference type="ARBA" id="ARBA00012513"/>
    </source>
</evidence>
<comment type="caution">
    <text evidence="18">The sequence shown here is derived from an EMBL/GenBank/DDBJ whole genome shotgun (WGS) entry which is preliminary data.</text>
</comment>
<dbReference type="SMART" id="SM00220">
    <property type="entry name" value="S_TKc"/>
    <property type="match status" value="1"/>
</dbReference>
<dbReference type="CDD" id="cd14014">
    <property type="entry name" value="STKc_PknB_like"/>
    <property type="match status" value="1"/>
</dbReference>
<dbReference type="Gene3D" id="3.40.50.1980">
    <property type="entry name" value="Nitrogenase molybdenum iron protein domain"/>
    <property type="match status" value="2"/>
</dbReference>
<dbReference type="InterPro" id="IPR008271">
    <property type="entry name" value="Ser/Thr_kinase_AS"/>
</dbReference>
<evidence type="ECO:0000256" key="4">
    <source>
        <dbReference type="ARBA" id="ARBA00022527"/>
    </source>
</evidence>
<evidence type="ECO:0000256" key="14">
    <source>
        <dbReference type="ARBA" id="ARBA00048679"/>
    </source>
</evidence>
<dbReference type="EC" id="2.7.11.1" evidence="2"/>
<dbReference type="SUPFAM" id="SSF53807">
    <property type="entry name" value="Helical backbone' metal receptor"/>
    <property type="match status" value="1"/>
</dbReference>
<evidence type="ECO:0000256" key="7">
    <source>
        <dbReference type="ARBA" id="ARBA00022692"/>
    </source>
</evidence>
<dbReference type="GO" id="GO:0045717">
    <property type="term" value="P:negative regulation of fatty acid biosynthetic process"/>
    <property type="evidence" value="ECO:0007669"/>
    <property type="project" value="UniProtKB-ARBA"/>
</dbReference>